<proteinExistence type="predicted"/>
<comment type="caution">
    <text evidence="4">The sequence shown here is derived from an EMBL/GenBank/DDBJ whole genome shotgun (WGS) entry which is preliminary data.</text>
</comment>
<name>A0A395IJU1_9HELO</name>
<evidence type="ECO:0000256" key="1">
    <source>
        <dbReference type="SAM" id="MobiDB-lite"/>
    </source>
</evidence>
<feature type="transmembrane region" description="Helical" evidence="2">
    <location>
        <begin position="225"/>
        <end position="246"/>
    </location>
</feature>
<keyword evidence="5" id="KW-1185">Reference proteome</keyword>
<keyword evidence="2" id="KW-0472">Membrane</keyword>
<keyword evidence="3" id="KW-0732">Signal</keyword>
<organism evidence="4 5">
    <name type="scientific">Monilinia fructigena</name>
    <dbReference type="NCBI Taxonomy" id="38457"/>
    <lineage>
        <taxon>Eukaryota</taxon>
        <taxon>Fungi</taxon>
        <taxon>Dikarya</taxon>
        <taxon>Ascomycota</taxon>
        <taxon>Pezizomycotina</taxon>
        <taxon>Leotiomycetes</taxon>
        <taxon>Helotiales</taxon>
        <taxon>Sclerotiniaceae</taxon>
        <taxon>Monilinia</taxon>
    </lineage>
</organism>
<feature type="compositionally biased region" description="Basic and acidic residues" evidence="1">
    <location>
        <begin position="418"/>
        <end position="437"/>
    </location>
</feature>
<dbReference type="AlphaFoldDB" id="A0A395IJU1"/>
<evidence type="ECO:0000313" key="5">
    <source>
        <dbReference type="Proteomes" id="UP000249056"/>
    </source>
</evidence>
<keyword evidence="2" id="KW-0812">Transmembrane</keyword>
<gene>
    <name evidence="4" type="ORF">DID88_000779</name>
</gene>
<accession>A0A395IJU1</accession>
<reference evidence="4 5" key="1">
    <citation type="submission" date="2018-06" db="EMBL/GenBank/DDBJ databases">
        <title>Genome Sequence of the Brown Rot Fungal Pathogen Monilinia fructigena.</title>
        <authorList>
            <person name="Landi L."/>
            <person name="De Miccolis Angelini R.M."/>
            <person name="Pollastro S."/>
            <person name="Abate D."/>
            <person name="Faretra F."/>
            <person name="Romanazzi G."/>
        </authorList>
    </citation>
    <scope>NUCLEOTIDE SEQUENCE [LARGE SCALE GENOMIC DNA]</scope>
    <source>
        <strain evidence="4 5">Mfrg269</strain>
    </source>
</reference>
<feature type="chain" id="PRO_5017321979" description="Lpxtg-domain-containing protein" evidence="3">
    <location>
        <begin position="24"/>
        <end position="437"/>
    </location>
</feature>
<evidence type="ECO:0008006" key="6">
    <source>
        <dbReference type="Google" id="ProtNLM"/>
    </source>
</evidence>
<protein>
    <recommendedName>
        <fullName evidence="6">Lpxtg-domain-containing protein</fullName>
    </recommendedName>
</protein>
<feature type="region of interest" description="Disordered" evidence="1">
    <location>
        <begin position="408"/>
        <end position="437"/>
    </location>
</feature>
<dbReference type="Proteomes" id="UP000249056">
    <property type="component" value="Unassembled WGS sequence"/>
</dbReference>
<keyword evidence="2" id="KW-1133">Transmembrane helix</keyword>
<sequence>MQPSIILAPSLFLLTSFIQPTSALKALSNSPCAPKCGNVLGGTLGVDDIVCQDTDYTSLTGTTYSGCVGCQLSSTFVDPSTNETDLQWGLYNLRYAISWCLFGFPNNTQAEDSPCITSFSCGPLENAFEYGNLTTDDQSEYGYCSSIAASQILQCQNCLEISTATYYLNNFYTLLYGACDQQPAPGSTLSFQGSPFSTTQLNMTSPTPTAVAGKAYSGLSLNARIGVAVGIIVLALFITGFCIIFNGRRRRRRVLRQHQLDTGYAAWKNAHDVDGLGGHIPIAETNSAVSNMTSGSGGFFDSPMSQKPLQPSYWGQKQPQSGNHNGPAIMTPIEDSPITPLAKMDQWPMDRKSSLGQGGGSMAERLKAREKAKRKKEEEVMNEVNQIELQNMKGVQSVQSVQSLQNRNIAPVLGHPGYGRERARGLTSEDARRGDAV</sequence>
<feature type="signal peptide" evidence="3">
    <location>
        <begin position="1"/>
        <end position="23"/>
    </location>
</feature>
<dbReference type="OrthoDB" id="5239590at2759"/>
<evidence type="ECO:0000313" key="4">
    <source>
        <dbReference type="EMBL" id="RAL60154.1"/>
    </source>
</evidence>
<dbReference type="EMBL" id="QKRW01000043">
    <property type="protein sequence ID" value="RAL60154.1"/>
    <property type="molecule type" value="Genomic_DNA"/>
</dbReference>
<evidence type="ECO:0000256" key="2">
    <source>
        <dbReference type="SAM" id="Phobius"/>
    </source>
</evidence>
<evidence type="ECO:0000256" key="3">
    <source>
        <dbReference type="SAM" id="SignalP"/>
    </source>
</evidence>